<evidence type="ECO:0000313" key="2">
    <source>
        <dbReference type="EMBL" id="RYU95576.1"/>
    </source>
</evidence>
<proteinExistence type="predicted"/>
<protein>
    <submittedName>
        <fullName evidence="2">Antibiotic biosynthesis monooxygenase</fullName>
    </submittedName>
</protein>
<feature type="domain" description="ABM" evidence="1">
    <location>
        <begin position="2"/>
        <end position="90"/>
    </location>
</feature>
<dbReference type="PANTHER" id="PTHR33336">
    <property type="entry name" value="QUINOL MONOOXYGENASE YGIN-RELATED"/>
    <property type="match status" value="1"/>
</dbReference>
<dbReference type="PANTHER" id="PTHR33336:SF3">
    <property type="entry name" value="ABM DOMAIN-CONTAINING PROTEIN"/>
    <property type="match status" value="1"/>
</dbReference>
<dbReference type="RefSeq" id="WP_130020969.1">
    <property type="nucleotide sequence ID" value="NZ_SEWF01000013.1"/>
</dbReference>
<dbReference type="Gene3D" id="3.30.70.100">
    <property type="match status" value="1"/>
</dbReference>
<dbReference type="InterPro" id="IPR011008">
    <property type="entry name" value="Dimeric_a/b-barrel"/>
</dbReference>
<comment type="caution">
    <text evidence="2">The sequence shown here is derived from an EMBL/GenBank/DDBJ whole genome shotgun (WGS) entry which is preliminary data.</text>
</comment>
<dbReference type="GO" id="GO:0004497">
    <property type="term" value="F:monooxygenase activity"/>
    <property type="evidence" value="ECO:0007669"/>
    <property type="project" value="UniProtKB-KW"/>
</dbReference>
<name>A0A4Q5LZZ3_9BACT</name>
<accession>A0A4Q5LZZ3</accession>
<dbReference type="SUPFAM" id="SSF54909">
    <property type="entry name" value="Dimeric alpha+beta barrel"/>
    <property type="match status" value="1"/>
</dbReference>
<keyword evidence="2" id="KW-0503">Monooxygenase</keyword>
<evidence type="ECO:0000313" key="3">
    <source>
        <dbReference type="Proteomes" id="UP000293162"/>
    </source>
</evidence>
<keyword evidence="3" id="KW-1185">Reference proteome</keyword>
<dbReference type="InterPro" id="IPR007138">
    <property type="entry name" value="ABM_dom"/>
</dbReference>
<reference evidence="2 3" key="1">
    <citation type="submission" date="2019-02" db="EMBL/GenBank/DDBJ databases">
        <title>Bacterial novel species Emticicia sp. 17J42-9 isolated from soil.</title>
        <authorList>
            <person name="Jung H.-Y."/>
        </authorList>
    </citation>
    <scope>NUCLEOTIDE SEQUENCE [LARGE SCALE GENOMIC DNA]</scope>
    <source>
        <strain evidence="2 3">17J42-9</strain>
    </source>
</reference>
<dbReference type="EMBL" id="SEWF01000013">
    <property type="protein sequence ID" value="RYU95576.1"/>
    <property type="molecule type" value="Genomic_DNA"/>
</dbReference>
<dbReference type="PROSITE" id="PS51725">
    <property type="entry name" value="ABM"/>
    <property type="match status" value="1"/>
</dbReference>
<evidence type="ECO:0000259" key="1">
    <source>
        <dbReference type="PROSITE" id="PS51725"/>
    </source>
</evidence>
<dbReference type="Proteomes" id="UP000293162">
    <property type="component" value="Unassembled WGS sequence"/>
</dbReference>
<gene>
    <name evidence="2" type="ORF">EWM59_10720</name>
</gene>
<dbReference type="Pfam" id="PF03992">
    <property type="entry name" value="ABM"/>
    <property type="match status" value="1"/>
</dbReference>
<keyword evidence="2" id="KW-0560">Oxidoreductase</keyword>
<dbReference type="OrthoDB" id="9806189at2"/>
<sequence>MLTVIAKILVKADKVEEAKSGLLDLIAPTLKEHGCIDYVLHQSNDNPQLFFFYENWTDRESLENHLANEHVAAFSAKAEDLLAEPAELFFLSKV</sequence>
<dbReference type="AlphaFoldDB" id="A0A4Q5LZZ3"/>
<dbReference type="InterPro" id="IPR050744">
    <property type="entry name" value="AI-2_Isomerase_LsrG"/>
</dbReference>
<organism evidence="2 3">
    <name type="scientific">Emticicia agri</name>
    <dbReference type="NCBI Taxonomy" id="2492393"/>
    <lineage>
        <taxon>Bacteria</taxon>
        <taxon>Pseudomonadati</taxon>
        <taxon>Bacteroidota</taxon>
        <taxon>Cytophagia</taxon>
        <taxon>Cytophagales</taxon>
        <taxon>Leadbetterellaceae</taxon>
        <taxon>Emticicia</taxon>
    </lineage>
</organism>